<organism evidence="1 2">
    <name type="scientific">Thiomicrorhabdus immobilis</name>
    <dbReference type="NCBI Taxonomy" id="2791037"/>
    <lineage>
        <taxon>Bacteria</taxon>
        <taxon>Pseudomonadati</taxon>
        <taxon>Pseudomonadota</taxon>
        <taxon>Gammaproteobacteria</taxon>
        <taxon>Thiotrichales</taxon>
        <taxon>Piscirickettsiaceae</taxon>
        <taxon>Thiomicrorhabdus</taxon>
    </lineage>
</organism>
<dbReference type="Pfam" id="PF10719">
    <property type="entry name" value="ComFB"/>
    <property type="match status" value="1"/>
</dbReference>
<reference evidence="1" key="1">
    <citation type="journal article" date="2022" name="Arch. Microbiol.">
        <title>Thiomicrorhabdus immobilis sp. nov., a mesophilic sulfur-oxidizing bacterium isolated from sediment of a brackish lake in northern Japan.</title>
        <authorList>
            <person name="Kojima H."/>
            <person name="Mochizuki J."/>
            <person name="Kanda M."/>
            <person name="Watanabe T."/>
            <person name="Fukui M."/>
        </authorList>
    </citation>
    <scope>NUCLEOTIDE SEQUENCE</scope>
    <source>
        <strain evidence="1">Am19</strain>
    </source>
</reference>
<sequence>MYIPGTIRKEAVMPMDSVHNYFERLVFNEIKENYADKFEDSNALADMACIALNRIPPRYIRYDIDMSFYMSVEEHIDVEKKVKKAVRKAYKKVKRFEDKFEDEIA</sequence>
<evidence type="ECO:0000313" key="1">
    <source>
        <dbReference type="EMBL" id="BCN93998.1"/>
    </source>
</evidence>
<evidence type="ECO:0000313" key="2">
    <source>
        <dbReference type="Proteomes" id="UP001054820"/>
    </source>
</evidence>
<keyword evidence="2" id="KW-1185">Reference proteome</keyword>
<dbReference type="Proteomes" id="UP001054820">
    <property type="component" value="Chromosome"/>
</dbReference>
<dbReference type="EMBL" id="AP024202">
    <property type="protein sequence ID" value="BCN93998.1"/>
    <property type="molecule type" value="Genomic_DNA"/>
</dbReference>
<dbReference type="InterPro" id="IPR019657">
    <property type="entry name" value="ComFB"/>
</dbReference>
<proteinExistence type="predicted"/>
<evidence type="ECO:0008006" key="3">
    <source>
        <dbReference type="Google" id="ProtNLM"/>
    </source>
</evidence>
<protein>
    <recommendedName>
        <fullName evidence="3">Competence protein ComFB</fullName>
    </recommendedName>
</protein>
<accession>A0ABM7MEY9</accession>
<gene>
    <name evidence="1" type="ORF">THMIRHAM_17830</name>
</gene>
<name>A0ABM7MEY9_9GAMM</name>